<dbReference type="Proteomes" id="UP000288071">
    <property type="component" value="Unassembled WGS sequence"/>
</dbReference>
<dbReference type="AlphaFoldDB" id="A0A443LSR0"/>
<reference evidence="2" key="2">
    <citation type="submission" date="2019-01" db="EMBL/GenBank/DDBJ databases">
        <title>Sinorhodobacter populi sp. nov. isolated from the symptomatic bark tissue of Populus euramericana canker.</title>
        <authorList>
            <person name="Li Y."/>
        </authorList>
    </citation>
    <scope>NUCLEOTIDE SEQUENCE [LARGE SCALE GENOMIC DNA]</scope>
    <source>
        <strain evidence="2">CGMCC 1.12963</strain>
    </source>
</reference>
<reference evidence="1 2" key="1">
    <citation type="submission" date="2019-01" db="EMBL/GenBank/DDBJ databases">
        <title>Sinorhodobacter populi sp. nov. isolated from the symptomatic bark tissue of Populus euramericana canker.</title>
        <authorList>
            <person name="Xu G."/>
        </authorList>
    </citation>
    <scope>NUCLEOTIDE SEQUENCE [LARGE SCALE GENOMIC DNA]</scope>
    <source>
        <strain evidence="1 2">CGMCC 1.12963</strain>
    </source>
</reference>
<organism evidence="1 2">
    <name type="scientific">Paenirhodobacter huangdaonensis</name>
    <dbReference type="NCBI Taxonomy" id="2501515"/>
    <lineage>
        <taxon>Bacteria</taxon>
        <taxon>Pseudomonadati</taxon>
        <taxon>Pseudomonadota</taxon>
        <taxon>Alphaproteobacteria</taxon>
        <taxon>Rhodobacterales</taxon>
        <taxon>Rhodobacter group</taxon>
        <taxon>Paenirhodobacter</taxon>
    </lineage>
</organism>
<proteinExistence type="predicted"/>
<evidence type="ECO:0000313" key="1">
    <source>
        <dbReference type="EMBL" id="RWR52218.1"/>
    </source>
</evidence>
<dbReference type="EMBL" id="SAVA01000005">
    <property type="protein sequence ID" value="RWR52218.1"/>
    <property type="molecule type" value="Genomic_DNA"/>
</dbReference>
<gene>
    <name evidence="1" type="ORF">EOW66_10700</name>
</gene>
<protein>
    <submittedName>
        <fullName evidence="1">Uncharacterized protein</fullName>
    </submittedName>
</protein>
<evidence type="ECO:0000313" key="2">
    <source>
        <dbReference type="Proteomes" id="UP000288071"/>
    </source>
</evidence>
<keyword evidence="2" id="KW-1185">Reference proteome</keyword>
<accession>A0A443LSR0</accession>
<name>A0A443LSR0_9RHOB</name>
<sequence>MTISKELLLAILSMDSYNRGYGAGVNSDGESVGDAHLSIDSEAVFKDPEAAPEESSPAKTAGFYALAYSIDATGPEDLANKTVLAYRGTDNPSTSYDADYGGSAITQVQGLCRVACRKRAGCWLIGAMTPIGLEKR</sequence>
<dbReference type="RefSeq" id="WP_128156351.1">
    <property type="nucleotide sequence ID" value="NZ_JBHSOM010000006.1"/>
</dbReference>
<comment type="caution">
    <text evidence="1">The sequence shown here is derived from an EMBL/GenBank/DDBJ whole genome shotgun (WGS) entry which is preliminary data.</text>
</comment>